<proteinExistence type="predicted"/>
<feature type="domain" description="4-oxalocrotonate tautomerase-like" evidence="2">
    <location>
        <begin position="2"/>
        <end position="59"/>
    </location>
</feature>
<protein>
    <recommendedName>
        <fullName evidence="2">4-oxalocrotonate tautomerase-like domain-containing protein</fullName>
    </recommendedName>
</protein>
<organism evidence="3">
    <name type="scientific">bioreactor metagenome</name>
    <dbReference type="NCBI Taxonomy" id="1076179"/>
    <lineage>
        <taxon>unclassified sequences</taxon>
        <taxon>metagenomes</taxon>
        <taxon>ecological metagenomes</taxon>
    </lineage>
</organism>
<accession>A0A645ENQ4</accession>
<dbReference type="InterPro" id="IPR014347">
    <property type="entry name" value="Tautomerase/MIF_sf"/>
</dbReference>
<dbReference type="GO" id="GO:0016853">
    <property type="term" value="F:isomerase activity"/>
    <property type="evidence" value="ECO:0007669"/>
    <property type="project" value="UniProtKB-KW"/>
</dbReference>
<evidence type="ECO:0000313" key="3">
    <source>
        <dbReference type="EMBL" id="MPN03648.1"/>
    </source>
</evidence>
<dbReference type="AlphaFoldDB" id="A0A645ENQ4"/>
<gene>
    <name evidence="3" type="ORF">SDC9_150879</name>
</gene>
<evidence type="ECO:0000256" key="1">
    <source>
        <dbReference type="ARBA" id="ARBA00023235"/>
    </source>
</evidence>
<dbReference type="Gene3D" id="3.30.429.10">
    <property type="entry name" value="Macrophage Migration Inhibitory Factor"/>
    <property type="match status" value="1"/>
</dbReference>
<dbReference type="Pfam" id="PF01361">
    <property type="entry name" value="Tautomerase"/>
    <property type="match status" value="1"/>
</dbReference>
<dbReference type="SUPFAM" id="SSF55331">
    <property type="entry name" value="Tautomerase/MIF"/>
    <property type="match status" value="1"/>
</dbReference>
<dbReference type="NCBIfam" id="NF041920">
    <property type="entry name" value="DmpI"/>
    <property type="match status" value="1"/>
</dbReference>
<dbReference type="EMBL" id="VSSQ01049577">
    <property type="protein sequence ID" value="MPN03648.1"/>
    <property type="molecule type" value="Genomic_DNA"/>
</dbReference>
<keyword evidence="1" id="KW-0413">Isomerase</keyword>
<reference evidence="3" key="1">
    <citation type="submission" date="2019-08" db="EMBL/GenBank/DDBJ databases">
        <authorList>
            <person name="Kucharzyk K."/>
            <person name="Murdoch R.W."/>
            <person name="Higgins S."/>
            <person name="Loffler F."/>
        </authorList>
    </citation>
    <scope>NUCLEOTIDE SEQUENCE</scope>
</reference>
<sequence>MPVIKVECSAMDIDTKEKLIKSLTQTASSIMGIPEAAYVVLLNEMSKDNIGVGGEMLSKKQH</sequence>
<comment type="caution">
    <text evidence="3">The sequence shown here is derived from an EMBL/GenBank/DDBJ whole genome shotgun (WGS) entry which is preliminary data.</text>
</comment>
<evidence type="ECO:0000259" key="2">
    <source>
        <dbReference type="Pfam" id="PF01361"/>
    </source>
</evidence>
<dbReference type="InterPro" id="IPR004370">
    <property type="entry name" value="4-OT-like_dom"/>
</dbReference>
<name>A0A645ENQ4_9ZZZZ</name>